<keyword evidence="2" id="KW-0694">RNA-binding</keyword>
<accession>A0A955RWP6</accession>
<comment type="similarity">
    <text evidence="1 2">Belongs to the DTD family.</text>
</comment>
<comment type="domain">
    <text evidence="2">A Gly-cisPro motif from one monomer fits into the active site of the other monomer to allow specific chiral rejection of L-amino acids.</text>
</comment>
<dbReference type="AlphaFoldDB" id="A0A955RWP6"/>
<name>A0A955RWP6_UNCKA</name>
<dbReference type="EMBL" id="JAGQKY010000270">
    <property type="protein sequence ID" value="MCA9398064.1"/>
    <property type="molecule type" value="Genomic_DNA"/>
</dbReference>
<dbReference type="FunFam" id="3.50.80.10:FF:000001">
    <property type="entry name" value="D-aminoacyl-tRNA deacylase"/>
    <property type="match status" value="1"/>
</dbReference>
<gene>
    <name evidence="2 3" type="primary">dtd</name>
    <name evidence="3" type="ORF">KC573_04495</name>
</gene>
<evidence type="ECO:0000313" key="3">
    <source>
        <dbReference type="EMBL" id="MCA9398064.1"/>
    </source>
</evidence>
<dbReference type="EC" id="3.1.1.-" evidence="2"/>
<dbReference type="InterPro" id="IPR003732">
    <property type="entry name" value="Daa-tRNA_deacyls_DTD"/>
</dbReference>
<dbReference type="PANTHER" id="PTHR10472">
    <property type="entry name" value="D-TYROSYL-TRNA TYR DEACYLASE"/>
    <property type="match status" value="1"/>
</dbReference>
<proteinExistence type="inferred from homology"/>
<dbReference type="NCBIfam" id="TIGR00256">
    <property type="entry name" value="D-aminoacyl-tRNA deacylase"/>
    <property type="match status" value="1"/>
</dbReference>
<reference evidence="3" key="2">
    <citation type="journal article" date="2021" name="Microbiome">
        <title>Successional dynamics and alternative stable states in a saline activated sludge microbial community over 9 years.</title>
        <authorList>
            <person name="Wang Y."/>
            <person name="Ye J."/>
            <person name="Ju F."/>
            <person name="Liu L."/>
            <person name="Boyd J.A."/>
            <person name="Deng Y."/>
            <person name="Parks D.H."/>
            <person name="Jiang X."/>
            <person name="Yin X."/>
            <person name="Woodcroft B.J."/>
            <person name="Tyson G.W."/>
            <person name="Hugenholtz P."/>
            <person name="Polz M.F."/>
            <person name="Zhang T."/>
        </authorList>
    </citation>
    <scope>NUCLEOTIDE SEQUENCE</scope>
    <source>
        <strain evidence="3">HKST-UBA02</strain>
    </source>
</reference>
<keyword evidence="2 3" id="KW-0378">Hydrolase</keyword>
<comment type="subcellular location">
    <subcellularLocation>
        <location evidence="2">Cytoplasm</location>
    </subcellularLocation>
</comment>
<evidence type="ECO:0000313" key="4">
    <source>
        <dbReference type="Proteomes" id="UP000699691"/>
    </source>
</evidence>
<dbReference type="GO" id="GO:0043908">
    <property type="term" value="F:Ser(Gly)-tRNA(Ala) hydrolase activity"/>
    <property type="evidence" value="ECO:0007669"/>
    <property type="project" value="UniProtKB-UniRule"/>
</dbReference>
<comment type="caution">
    <text evidence="3">The sequence shown here is derived from an EMBL/GenBank/DDBJ whole genome shotgun (WGS) entry which is preliminary data.</text>
</comment>
<dbReference type="SUPFAM" id="SSF69500">
    <property type="entry name" value="DTD-like"/>
    <property type="match status" value="1"/>
</dbReference>
<dbReference type="GO" id="GO:0000049">
    <property type="term" value="F:tRNA binding"/>
    <property type="evidence" value="ECO:0007669"/>
    <property type="project" value="UniProtKB-UniRule"/>
</dbReference>
<dbReference type="GO" id="GO:0019478">
    <property type="term" value="P:D-amino acid catabolic process"/>
    <property type="evidence" value="ECO:0007669"/>
    <property type="project" value="UniProtKB-UniRule"/>
</dbReference>
<dbReference type="Gene3D" id="3.50.80.10">
    <property type="entry name" value="D-tyrosyl-tRNA(Tyr) deacylase"/>
    <property type="match status" value="1"/>
</dbReference>
<comment type="function">
    <text evidence="2">An aminoacyl-tRNA editing enzyme that deacylates mischarged D-aminoacyl-tRNAs. Also deacylates mischarged glycyl-tRNA(Ala), protecting cells against glycine mischarging by AlaRS. Acts via tRNA-based rather than protein-based catalysis; rejects L-amino acids rather than detecting D-amino acids in the active site. By recycling D-aminoacyl-tRNA to D-amino acids and free tRNA molecules, this enzyme counteracts the toxicity associated with the formation of D-aminoacyl-tRNA entities in vivo and helps enforce protein L-homochirality.</text>
</comment>
<keyword evidence="2" id="KW-0963">Cytoplasm</keyword>
<dbReference type="InterPro" id="IPR023509">
    <property type="entry name" value="DTD-like_sf"/>
</dbReference>
<organism evidence="3 4">
    <name type="scientific">candidate division WWE3 bacterium</name>
    <dbReference type="NCBI Taxonomy" id="2053526"/>
    <lineage>
        <taxon>Bacteria</taxon>
        <taxon>Katanobacteria</taxon>
    </lineage>
</organism>
<reference evidence="3" key="1">
    <citation type="submission" date="2020-04" db="EMBL/GenBank/DDBJ databases">
        <authorList>
            <person name="Zhang T."/>
        </authorList>
    </citation>
    <scope>NUCLEOTIDE SEQUENCE</scope>
    <source>
        <strain evidence="3">HKST-UBA02</strain>
    </source>
</reference>
<evidence type="ECO:0000256" key="1">
    <source>
        <dbReference type="ARBA" id="ARBA00009673"/>
    </source>
</evidence>
<protein>
    <recommendedName>
        <fullName evidence="2">D-aminoacyl-tRNA deacylase</fullName>
        <shortName evidence="2">DTD</shortName>
        <ecNumber evidence="2">3.1.1.96</ecNumber>
    </recommendedName>
    <alternativeName>
        <fullName evidence="2">Gly-tRNA(Ala) deacylase</fullName>
        <ecNumber evidence="2">3.1.1.-</ecNumber>
    </alternativeName>
</protein>
<dbReference type="PANTHER" id="PTHR10472:SF5">
    <property type="entry name" value="D-AMINOACYL-TRNA DEACYLASE 1"/>
    <property type="match status" value="1"/>
</dbReference>
<dbReference type="Proteomes" id="UP000699691">
    <property type="component" value="Unassembled WGS sequence"/>
</dbReference>
<comment type="catalytic activity">
    <reaction evidence="2">
        <text>a D-aminoacyl-tRNA + H2O = a tRNA + a D-alpha-amino acid + H(+)</text>
        <dbReference type="Rhea" id="RHEA:13953"/>
        <dbReference type="Rhea" id="RHEA-COMP:10123"/>
        <dbReference type="Rhea" id="RHEA-COMP:10124"/>
        <dbReference type="ChEBI" id="CHEBI:15377"/>
        <dbReference type="ChEBI" id="CHEBI:15378"/>
        <dbReference type="ChEBI" id="CHEBI:59871"/>
        <dbReference type="ChEBI" id="CHEBI:78442"/>
        <dbReference type="ChEBI" id="CHEBI:79333"/>
        <dbReference type="EC" id="3.1.1.96"/>
    </reaction>
</comment>
<dbReference type="HAMAP" id="MF_00518">
    <property type="entry name" value="Deacylase_Dtd"/>
    <property type="match status" value="1"/>
</dbReference>
<evidence type="ECO:0000256" key="2">
    <source>
        <dbReference type="HAMAP-Rule" id="MF_00518"/>
    </source>
</evidence>
<keyword evidence="2" id="KW-0820">tRNA-binding</keyword>
<dbReference type="EC" id="3.1.1.96" evidence="2"/>
<sequence length="145" mass="15897">MKVVLQRVTRASVTIEKRMVGSIGVGYVILVGFGPVDSELAVGEMVEKIINLRVMADEGGMMNHSIIESKGSILVVSQFTLYADTSKGRRPFFGGAADPEEAKLMYELFLSKLREYEIHIQSGEFGALMQVELVNDGPVTILLES</sequence>
<dbReference type="GO" id="GO:0051500">
    <property type="term" value="F:D-tyrosyl-tRNA(Tyr) deacylase activity"/>
    <property type="evidence" value="ECO:0007669"/>
    <property type="project" value="TreeGrafter"/>
</dbReference>
<comment type="catalytic activity">
    <reaction evidence="2">
        <text>glycyl-tRNA(Ala) + H2O = tRNA(Ala) + glycine + H(+)</text>
        <dbReference type="Rhea" id="RHEA:53744"/>
        <dbReference type="Rhea" id="RHEA-COMP:9657"/>
        <dbReference type="Rhea" id="RHEA-COMP:13640"/>
        <dbReference type="ChEBI" id="CHEBI:15377"/>
        <dbReference type="ChEBI" id="CHEBI:15378"/>
        <dbReference type="ChEBI" id="CHEBI:57305"/>
        <dbReference type="ChEBI" id="CHEBI:78442"/>
        <dbReference type="ChEBI" id="CHEBI:78522"/>
    </reaction>
</comment>
<comment type="subunit">
    <text evidence="2">Homodimer.</text>
</comment>
<feature type="short sequence motif" description="Gly-cisPro motif, important for rejection of L-amino acids" evidence="2">
    <location>
        <begin position="137"/>
        <end position="138"/>
    </location>
</feature>
<dbReference type="GO" id="GO:0005737">
    <property type="term" value="C:cytoplasm"/>
    <property type="evidence" value="ECO:0007669"/>
    <property type="project" value="UniProtKB-SubCell"/>
</dbReference>
<dbReference type="GO" id="GO:0106026">
    <property type="term" value="F:Gly-tRNA(Ala) deacylase activity"/>
    <property type="evidence" value="ECO:0007669"/>
    <property type="project" value="UniProtKB-UniRule"/>
</dbReference>
<dbReference type="Pfam" id="PF02580">
    <property type="entry name" value="Tyr_Deacylase"/>
    <property type="match status" value="1"/>
</dbReference>